<evidence type="ECO:0000256" key="3">
    <source>
        <dbReference type="ARBA" id="ARBA00023157"/>
    </source>
</evidence>
<keyword evidence="6" id="KW-0472">Membrane</keyword>
<evidence type="ECO:0000256" key="1">
    <source>
        <dbReference type="ARBA" id="ARBA00022536"/>
    </source>
</evidence>
<evidence type="ECO:0000256" key="6">
    <source>
        <dbReference type="SAM" id="Phobius"/>
    </source>
</evidence>
<dbReference type="InterPro" id="IPR000742">
    <property type="entry name" value="EGF"/>
</dbReference>
<dbReference type="PROSITE" id="PS01186">
    <property type="entry name" value="EGF_2"/>
    <property type="match status" value="2"/>
</dbReference>
<feature type="transmembrane region" description="Helical" evidence="6">
    <location>
        <begin position="508"/>
        <end position="532"/>
    </location>
</feature>
<evidence type="ECO:0000256" key="5">
    <source>
        <dbReference type="SAM" id="MobiDB-lite"/>
    </source>
</evidence>
<dbReference type="EMBL" id="KL367497">
    <property type="protein sequence ID" value="KFD69254.1"/>
    <property type="molecule type" value="Genomic_DNA"/>
</dbReference>
<feature type="compositionally biased region" description="Basic residues" evidence="5">
    <location>
        <begin position="589"/>
        <end position="600"/>
    </location>
</feature>
<reference evidence="9 11" key="1">
    <citation type="journal article" date="2014" name="Nat. Genet.">
        <title>Genome and transcriptome of the porcine whipworm Trichuris suis.</title>
        <authorList>
            <person name="Jex A.R."/>
            <person name="Nejsum P."/>
            <person name="Schwarz E.M."/>
            <person name="Hu L."/>
            <person name="Young N.D."/>
            <person name="Hall R.S."/>
            <person name="Korhonen P.K."/>
            <person name="Liao S."/>
            <person name="Thamsborg S."/>
            <person name="Xia J."/>
            <person name="Xu P."/>
            <person name="Wang S."/>
            <person name="Scheerlinck J.P."/>
            <person name="Hofmann A."/>
            <person name="Sternberg P.W."/>
            <person name="Wang J."/>
            <person name="Gasser R.B."/>
        </authorList>
    </citation>
    <scope>NUCLEOTIDE SEQUENCE [LARGE SCALE GENOMIC DNA]</scope>
    <source>
        <strain evidence="10">DCEP-RM93F</strain>
        <strain evidence="9">DCEP-RM93M</strain>
    </source>
</reference>
<organism evidence="9 11">
    <name type="scientific">Trichuris suis</name>
    <name type="common">pig whipworm</name>
    <dbReference type="NCBI Taxonomy" id="68888"/>
    <lineage>
        <taxon>Eukaryota</taxon>
        <taxon>Metazoa</taxon>
        <taxon>Ecdysozoa</taxon>
        <taxon>Nematoda</taxon>
        <taxon>Enoplea</taxon>
        <taxon>Dorylaimia</taxon>
        <taxon>Trichinellida</taxon>
        <taxon>Trichuridae</taxon>
        <taxon>Trichuris</taxon>
    </lineage>
</organism>
<feature type="disulfide bond" evidence="4">
    <location>
        <begin position="377"/>
        <end position="387"/>
    </location>
</feature>
<keyword evidence="11" id="KW-1185">Reference proteome</keyword>
<feature type="disulfide bond" evidence="4">
    <location>
        <begin position="481"/>
        <end position="490"/>
    </location>
</feature>
<keyword evidence="3 4" id="KW-1015">Disulfide bond</keyword>
<feature type="disulfide bond" evidence="4">
    <location>
        <begin position="441"/>
        <end position="450"/>
    </location>
</feature>
<dbReference type="PROSITE" id="PS50026">
    <property type="entry name" value="EGF_3"/>
    <property type="match status" value="3"/>
</dbReference>
<feature type="domain" description="EGF-like" evidence="8">
    <location>
        <begin position="410"/>
        <end position="451"/>
    </location>
</feature>
<sequence length="600" mass="66772">MATFYLTALLWIVTQFIQCNSQKCPSETRKMVGYRQGSTCYTLGKYNWDIMNDKMDKLPHVISRKVCQTLFKRGDRQGFFNEEELKVDATWRRNVEETLWGFGHIFILKTKAPRRLPTGNDCQEMDIAKDASVLRMRRCYKVGTQITPASTDRRLRNLNTVNYHDTLIDNASGKNKTVLCPTFTLTKDGMEYSEMQTCKHFSETLNRPEWILCKHEPYKSCQWKSESFCHYNREDNTWYSSIQVITYGGEKPYGAECPIKKASDLGSTCEPSCRGNWGAWTTGPEEPNLRCDNYTVYRYKPLDVSSIACNSPSDTCCPEVKVIKSNISCSDFAYNSTLNLKAAGCKNGGTMGTDAYGHTACHCTDRFNGTECQNNVCDGYCLNEATCTASMGKPSCFCHRGFIGPTCEGLAESCGENKPCQNGGTCAQMSVAGKKLGICKCPTSHGGVFCEHKAGNCSDESCNFAGECVVDVTYNTVRCVCYPGYKGEECLPDEGDSAGKQLKTATGIAVNVIAGVAVGFGVLMFVFGGTAVHHHRRRRLRKRRFKVDRDASTVSSSYASSFSTALSIGRSTKRRSRAQRSMASESKNARQKTVKGKLRH</sequence>
<feature type="signal peptide" evidence="7">
    <location>
        <begin position="1"/>
        <end position="21"/>
    </location>
</feature>
<dbReference type="SUPFAM" id="SSF57196">
    <property type="entry name" value="EGF/Laminin"/>
    <property type="match status" value="2"/>
</dbReference>
<feature type="disulfide bond" evidence="4">
    <location>
        <begin position="462"/>
        <end position="479"/>
    </location>
</feature>
<dbReference type="InterPro" id="IPR051022">
    <property type="entry name" value="Notch_Cell-Fate_Det"/>
</dbReference>
<keyword evidence="7" id="KW-0732">Signal</keyword>
<dbReference type="CDD" id="cd00054">
    <property type="entry name" value="EGF_CA"/>
    <property type="match status" value="1"/>
</dbReference>
<feature type="region of interest" description="Disordered" evidence="5">
    <location>
        <begin position="569"/>
        <end position="600"/>
    </location>
</feature>
<accession>A0A085MBK1</accession>
<dbReference type="AlphaFoldDB" id="A0A085MBK1"/>
<feature type="domain" description="EGF-like" evidence="8">
    <location>
        <begin position="373"/>
        <end position="408"/>
    </location>
</feature>
<dbReference type="Gene3D" id="2.10.25.10">
    <property type="entry name" value="Laminin"/>
    <property type="match status" value="2"/>
</dbReference>
<dbReference type="Proteomes" id="UP000030764">
    <property type="component" value="Unassembled WGS sequence"/>
</dbReference>
<evidence type="ECO:0000313" key="11">
    <source>
        <dbReference type="Proteomes" id="UP000030764"/>
    </source>
</evidence>
<keyword evidence="6" id="KW-1133">Transmembrane helix</keyword>
<comment type="caution">
    <text evidence="4">Lacks conserved residue(s) required for the propagation of feature annotation.</text>
</comment>
<dbReference type="PROSITE" id="PS00022">
    <property type="entry name" value="EGF_1"/>
    <property type="match status" value="3"/>
</dbReference>
<keyword evidence="6" id="KW-0812">Transmembrane</keyword>
<keyword evidence="2" id="KW-0677">Repeat</keyword>
<dbReference type="EMBL" id="KL363206">
    <property type="protein sequence ID" value="KFD54597.1"/>
    <property type="molecule type" value="Genomic_DNA"/>
</dbReference>
<evidence type="ECO:0000313" key="9">
    <source>
        <dbReference type="EMBL" id="KFD54597.1"/>
    </source>
</evidence>
<dbReference type="SMART" id="SM00181">
    <property type="entry name" value="EGF"/>
    <property type="match status" value="3"/>
</dbReference>
<gene>
    <name evidence="9" type="ORF">M513_04542</name>
    <name evidence="10" type="ORF">M514_04542</name>
</gene>
<evidence type="ECO:0000256" key="4">
    <source>
        <dbReference type="PROSITE-ProRule" id="PRU00076"/>
    </source>
</evidence>
<evidence type="ECO:0000313" key="10">
    <source>
        <dbReference type="EMBL" id="KFD69254.1"/>
    </source>
</evidence>
<feature type="disulfide bond" evidence="4">
    <location>
        <begin position="398"/>
        <end position="407"/>
    </location>
</feature>
<evidence type="ECO:0000256" key="7">
    <source>
        <dbReference type="SAM" id="SignalP"/>
    </source>
</evidence>
<keyword evidence="1 4" id="KW-0245">EGF-like domain</keyword>
<feature type="chain" id="PRO_5010405247" description="EGF-like domain-containing protein" evidence="7">
    <location>
        <begin position="22"/>
        <end position="600"/>
    </location>
</feature>
<dbReference type="PANTHER" id="PTHR24049">
    <property type="entry name" value="CRUMBS FAMILY MEMBER"/>
    <property type="match status" value="1"/>
</dbReference>
<name>A0A085MBK1_9BILA</name>
<protein>
    <recommendedName>
        <fullName evidence="8">EGF-like domain-containing protein</fullName>
    </recommendedName>
</protein>
<dbReference type="GO" id="GO:0016020">
    <property type="term" value="C:membrane"/>
    <property type="evidence" value="ECO:0007669"/>
    <property type="project" value="UniProtKB-SubCell"/>
</dbReference>
<proteinExistence type="predicted"/>
<evidence type="ECO:0000259" key="8">
    <source>
        <dbReference type="PROSITE" id="PS50026"/>
    </source>
</evidence>
<dbReference type="Proteomes" id="UP000030758">
    <property type="component" value="Unassembled WGS sequence"/>
</dbReference>
<evidence type="ECO:0000256" key="2">
    <source>
        <dbReference type="ARBA" id="ARBA00022737"/>
    </source>
</evidence>
<feature type="domain" description="EGF-like" evidence="8">
    <location>
        <begin position="453"/>
        <end position="491"/>
    </location>
</feature>